<organism evidence="1">
    <name type="scientific">Arundo donax</name>
    <name type="common">Giant reed</name>
    <name type="synonym">Donax arundinaceus</name>
    <dbReference type="NCBI Taxonomy" id="35708"/>
    <lineage>
        <taxon>Eukaryota</taxon>
        <taxon>Viridiplantae</taxon>
        <taxon>Streptophyta</taxon>
        <taxon>Embryophyta</taxon>
        <taxon>Tracheophyta</taxon>
        <taxon>Spermatophyta</taxon>
        <taxon>Magnoliopsida</taxon>
        <taxon>Liliopsida</taxon>
        <taxon>Poales</taxon>
        <taxon>Poaceae</taxon>
        <taxon>PACMAD clade</taxon>
        <taxon>Arundinoideae</taxon>
        <taxon>Arundineae</taxon>
        <taxon>Arundo</taxon>
    </lineage>
</organism>
<dbReference type="EMBL" id="GBRH01276575">
    <property type="protein sequence ID" value="JAD21320.1"/>
    <property type="molecule type" value="Transcribed_RNA"/>
</dbReference>
<sequence>MLYYVVGVDWNLVAFYPF</sequence>
<dbReference type="AlphaFoldDB" id="A0A0A8Y804"/>
<reference evidence="1" key="2">
    <citation type="journal article" date="2015" name="Data Brief">
        <title>Shoot transcriptome of the giant reed, Arundo donax.</title>
        <authorList>
            <person name="Barrero R.A."/>
            <person name="Guerrero F.D."/>
            <person name="Moolhuijzen P."/>
            <person name="Goolsby J.A."/>
            <person name="Tidwell J."/>
            <person name="Bellgard S.E."/>
            <person name="Bellgard M.I."/>
        </authorList>
    </citation>
    <scope>NUCLEOTIDE SEQUENCE</scope>
    <source>
        <tissue evidence="1">Shoot tissue taken approximately 20 cm above the soil surface</tissue>
    </source>
</reference>
<name>A0A0A8Y804_ARUDO</name>
<accession>A0A0A8Y804</accession>
<reference evidence="1" key="1">
    <citation type="submission" date="2014-09" db="EMBL/GenBank/DDBJ databases">
        <authorList>
            <person name="Magalhaes I.L.F."/>
            <person name="Oliveira U."/>
            <person name="Santos F.R."/>
            <person name="Vidigal T.H.D.A."/>
            <person name="Brescovit A.D."/>
            <person name="Santos A.J."/>
        </authorList>
    </citation>
    <scope>NUCLEOTIDE SEQUENCE</scope>
    <source>
        <tissue evidence="1">Shoot tissue taken approximately 20 cm above the soil surface</tissue>
    </source>
</reference>
<proteinExistence type="predicted"/>
<protein>
    <submittedName>
        <fullName evidence="1">Uncharacterized protein</fullName>
    </submittedName>
</protein>
<evidence type="ECO:0000313" key="1">
    <source>
        <dbReference type="EMBL" id="JAD21320.1"/>
    </source>
</evidence>